<sequence length="339" mass="39254">MNSIEWKNRNAIKEYLKITKLFGRPSAISREPDGMAIWTGEKFRSLTLFGKKNCFYEHIIRDEAIPHKCPAEHLDFEYTYVKVGVHPKQIPMLFSISGSVSYDPLKNLLSARCASLGANIATLKLATDLLLSNNVNYQKNKYTLYENKDIKYNNLESAHNSGAYKALIMSTKDEDFKKKLYSDLCDNVKRLQALKLNNGFWKAAFKYNETSGECFPPDKPDKIVGGARKRKGKRKSKSKGKKRKRKSKSKSKGKRKRKRKSRTKSKSKGKKRKRKSRTKSKSKGKRKRKRKSKSKGKKRKRKSKSKSKGKKRKYKGGDKPNKPRKYRGCNKPNKPRKYK</sequence>
<protein>
    <submittedName>
        <fullName evidence="2">Uncharacterized protein</fullName>
    </submittedName>
</protein>
<feature type="compositionally biased region" description="Basic residues" evidence="1">
    <location>
        <begin position="322"/>
        <end position="339"/>
    </location>
</feature>
<reference evidence="2" key="1">
    <citation type="journal article" date="2019" name="MBio">
        <title>Virus Genomes from Deep Sea Sediments Expand the Ocean Megavirome and Support Independent Origins of Viral Gigantism.</title>
        <authorList>
            <person name="Backstrom D."/>
            <person name="Yutin N."/>
            <person name="Jorgensen S.L."/>
            <person name="Dharamshi J."/>
            <person name="Homa F."/>
            <person name="Zaremba-Niedwiedzka K."/>
            <person name="Spang A."/>
            <person name="Wolf Y.I."/>
            <person name="Koonin E.V."/>
            <person name="Ettema T.J."/>
        </authorList>
    </citation>
    <scope>NUCLEOTIDE SEQUENCE</scope>
</reference>
<proteinExistence type="predicted"/>
<dbReference type="EMBL" id="MK500419">
    <property type="protein sequence ID" value="QBK89387.1"/>
    <property type="molecule type" value="Genomic_DNA"/>
</dbReference>
<name>A0A4P6VMI0_9VIRU</name>
<feature type="compositionally biased region" description="Basic residues" evidence="1">
    <location>
        <begin position="227"/>
        <end position="314"/>
    </location>
</feature>
<gene>
    <name evidence="2" type="ORF">LCMiAC02_04820</name>
</gene>
<organism evidence="2">
    <name type="scientific">Mimivirus LCMiAC02</name>
    <dbReference type="NCBI Taxonomy" id="2506609"/>
    <lineage>
        <taxon>Viruses</taxon>
        <taxon>Varidnaviria</taxon>
        <taxon>Bamfordvirae</taxon>
        <taxon>Nucleocytoviricota</taxon>
        <taxon>Megaviricetes</taxon>
        <taxon>Imitervirales</taxon>
        <taxon>Mimiviridae</taxon>
        <taxon>Klosneuvirinae</taxon>
    </lineage>
</organism>
<evidence type="ECO:0000256" key="1">
    <source>
        <dbReference type="SAM" id="MobiDB-lite"/>
    </source>
</evidence>
<accession>A0A4P6VMI0</accession>
<feature type="region of interest" description="Disordered" evidence="1">
    <location>
        <begin position="216"/>
        <end position="339"/>
    </location>
</feature>
<evidence type="ECO:0000313" key="2">
    <source>
        <dbReference type="EMBL" id="QBK89387.1"/>
    </source>
</evidence>